<dbReference type="HOGENOM" id="CLU_1247485_0_0_1"/>
<dbReference type="EMBL" id="DS028132">
    <property type="protein sequence ID" value="EEY55639.1"/>
    <property type="molecule type" value="Genomic_DNA"/>
</dbReference>
<evidence type="ECO:0000313" key="2">
    <source>
        <dbReference type="Proteomes" id="UP000006643"/>
    </source>
</evidence>
<proteinExistence type="predicted"/>
<dbReference type="GeneID" id="9461556"/>
<gene>
    <name evidence="1" type="ORF">PITG_09589</name>
</gene>
<evidence type="ECO:0000313" key="1">
    <source>
        <dbReference type="EMBL" id="EEY55639.1"/>
    </source>
</evidence>
<accession>D0NCC5</accession>
<organism evidence="1 2">
    <name type="scientific">Phytophthora infestans (strain T30-4)</name>
    <name type="common">Potato late blight agent</name>
    <dbReference type="NCBI Taxonomy" id="403677"/>
    <lineage>
        <taxon>Eukaryota</taxon>
        <taxon>Sar</taxon>
        <taxon>Stramenopiles</taxon>
        <taxon>Oomycota</taxon>
        <taxon>Peronosporomycetes</taxon>
        <taxon>Peronosporales</taxon>
        <taxon>Peronosporaceae</taxon>
        <taxon>Phytophthora</taxon>
    </lineage>
</organism>
<dbReference type="InParanoid" id="D0NCC5"/>
<protein>
    <submittedName>
        <fullName evidence="1">Uncharacterized protein</fullName>
    </submittedName>
</protein>
<name>D0NCC5_PHYIT</name>
<keyword evidence="2" id="KW-1185">Reference proteome</keyword>
<dbReference type="KEGG" id="pif:PITG_09589"/>
<dbReference type="Proteomes" id="UP000006643">
    <property type="component" value="Unassembled WGS sequence"/>
</dbReference>
<dbReference type="AlphaFoldDB" id="D0NCC5"/>
<sequence>MNVVWSKERESRCKWNVTWEPSGFDCGRHQGLLAPDSPDHVQASGICGERKTAITYGAFNHVSNRKHPLSVPENQIKCEAAAIVMHVKCAASLCRSSTGNVSSKTIADTIIVTHSMDGLMVAGALANDRCHDVRKLSTHHICAYISAQIAFRKHVGAVMCSDNYAGLFSRWQPVYQLTGSMISHKSKQTTVSSSSRVVLAVGLSDFSKSYVDPFYLMGLNHS</sequence>
<reference evidence="2" key="1">
    <citation type="journal article" date="2009" name="Nature">
        <title>Genome sequence and analysis of the Irish potato famine pathogen Phytophthora infestans.</title>
        <authorList>
            <consortium name="The Broad Institute Genome Sequencing Platform"/>
            <person name="Haas B.J."/>
            <person name="Kamoun S."/>
            <person name="Zody M.C."/>
            <person name="Jiang R.H."/>
            <person name="Handsaker R.E."/>
            <person name="Cano L.M."/>
            <person name="Grabherr M."/>
            <person name="Kodira C.D."/>
            <person name="Raffaele S."/>
            <person name="Torto-Alalibo T."/>
            <person name="Bozkurt T.O."/>
            <person name="Ah-Fong A.M."/>
            <person name="Alvarado L."/>
            <person name="Anderson V.L."/>
            <person name="Armstrong M.R."/>
            <person name="Avrova A."/>
            <person name="Baxter L."/>
            <person name="Beynon J."/>
            <person name="Boevink P.C."/>
            <person name="Bollmann S.R."/>
            <person name="Bos J.I."/>
            <person name="Bulone V."/>
            <person name="Cai G."/>
            <person name="Cakir C."/>
            <person name="Carrington J.C."/>
            <person name="Chawner M."/>
            <person name="Conti L."/>
            <person name="Costanzo S."/>
            <person name="Ewan R."/>
            <person name="Fahlgren N."/>
            <person name="Fischbach M.A."/>
            <person name="Fugelstad J."/>
            <person name="Gilroy E.M."/>
            <person name="Gnerre S."/>
            <person name="Green P.J."/>
            <person name="Grenville-Briggs L.J."/>
            <person name="Griffith J."/>
            <person name="Grunwald N.J."/>
            <person name="Horn K."/>
            <person name="Horner N.R."/>
            <person name="Hu C.H."/>
            <person name="Huitema E."/>
            <person name="Jeong D.H."/>
            <person name="Jones A.M."/>
            <person name="Jones J.D."/>
            <person name="Jones R.W."/>
            <person name="Karlsson E.K."/>
            <person name="Kunjeti S.G."/>
            <person name="Lamour K."/>
            <person name="Liu Z."/>
            <person name="Ma L."/>
            <person name="Maclean D."/>
            <person name="Chibucos M.C."/>
            <person name="McDonald H."/>
            <person name="McWalters J."/>
            <person name="Meijer H.J."/>
            <person name="Morgan W."/>
            <person name="Morris P.F."/>
            <person name="Munro C.A."/>
            <person name="O'Neill K."/>
            <person name="Ospina-Giraldo M."/>
            <person name="Pinzon A."/>
            <person name="Pritchard L."/>
            <person name="Ramsahoye B."/>
            <person name="Ren Q."/>
            <person name="Restrepo S."/>
            <person name="Roy S."/>
            <person name="Sadanandom A."/>
            <person name="Savidor A."/>
            <person name="Schornack S."/>
            <person name="Schwartz D.C."/>
            <person name="Schumann U.D."/>
            <person name="Schwessinger B."/>
            <person name="Seyer L."/>
            <person name="Sharpe T."/>
            <person name="Silvar C."/>
            <person name="Song J."/>
            <person name="Studholme D.J."/>
            <person name="Sykes S."/>
            <person name="Thines M."/>
            <person name="van de Vondervoort P.J."/>
            <person name="Phuntumart V."/>
            <person name="Wawra S."/>
            <person name="Weide R."/>
            <person name="Win J."/>
            <person name="Young C."/>
            <person name="Zhou S."/>
            <person name="Fry W."/>
            <person name="Meyers B.C."/>
            <person name="van West P."/>
            <person name="Ristaino J."/>
            <person name="Govers F."/>
            <person name="Birch P.R."/>
            <person name="Whisson S.C."/>
            <person name="Judelson H.S."/>
            <person name="Nusbaum C."/>
        </authorList>
    </citation>
    <scope>NUCLEOTIDE SEQUENCE [LARGE SCALE GENOMIC DNA]</scope>
    <source>
        <strain evidence="2">T30-4</strain>
    </source>
</reference>
<dbReference type="VEuPathDB" id="FungiDB:PITG_09589"/>
<dbReference type="RefSeq" id="XP_002903215.1">
    <property type="nucleotide sequence ID" value="XM_002903169.1"/>
</dbReference>